<evidence type="ECO:0000256" key="20">
    <source>
        <dbReference type="ARBA" id="ARBA00023098"/>
    </source>
</evidence>
<dbReference type="InterPro" id="IPR019791">
    <property type="entry name" value="Haem_peroxidase_animal"/>
</dbReference>
<comment type="catalytic activity">
    <reaction evidence="24">
        <text>(9Z,12Z)-octadecadienoate + AH2 + O2 = (9R)-hydroxy-(10E,12Z)-octadecadienoate + A + H2O</text>
        <dbReference type="Rhea" id="RHEA:75447"/>
        <dbReference type="ChEBI" id="CHEBI:13193"/>
        <dbReference type="ChEBI" id="CHEBI:15377"/>
        <dbReference type="ChEBI" id="CHEBI:15379"/>
        <dbReference type="ChEBI" id="CHEBI:17499"/>
        <dbReference type="ChEBI" id="CHEBI:30245"/>
        <dbReference type="ChEBI" id="CHEBI:77895"/>
    </reaction>
    <physiologicalReaction direction="left-to-right" evidence="24">
        <dbReference type="Rhea" id="RHEA:75448"/>
    </physiologicalReaction>
</comment>
<keyword evidence="13" id="KW-0479">Metal-binding</keyword>
<evidence type="ECO:0000256" key="1">
    <source>
        <dbReference type="ARBA" id="ARBA00001970"/>
    </source>
</evidence>
<feature type="chain" id="PRO_5031543473" description="prostaglandin-endoperoxide synthase" evidence="28">
    <location>
        <begin position="17"/>
        <end position="913"/>
    </location>
</feature>
<dbReference type="Gene3D" id="1.10.640.10">
    <property type="entry name" value="Haem peroxidase domain superfamily, animal type"/>
    <property type="match status" value="2"/>
</dbReference>
<evidence type="ECO:0000256" key="22">
    <source>
        <dbReference type="ARBA" id="ARBA00023160"/>
    </source>
</evidence>
<sequence>MPAVLVSAAILKLAFGICIVASPSLPAVREEYSSFPLPEDPSCVSGGNTRDSSCLPSLPDYDPCCAFPCQNGGVCLASGSSFQCDCTGTGYFGRTCQRATWYQWFQNNLCRKGACTWLVKYSPVSNVVNKVDRLHNRVMKSIYLGLTVSIPATKDSLYQSPQPRTHCINPRSQGLTVSIPPTKDSLYQSPQPRTHCINPRNQGLAVSIPATKDSPYQSLQPRTHCINPRNQGLTVSIPATKDSPYQSPQPRTHCINPRNQGLTVSIPATKDSPYQSLQPRTHCINLSNQGLTVSIPPTKDSLYQSLQPRTHCINLSNQGLTVSIPATKDSLYKYLQPRTQWTPLLSESTHHSALAGSFPLYISPWDYTTLDAYFNQSHYTRALPPIPRNCPKAMGVTGHHITGRWYSNPSPSFVRPTWAPLGAGPSPNSVDCKSGDVAGPVMLPSIDEVFELLLESREFIPEPRHTNLLFVMYAQHFGLQFLQTDGSVTAHGVRDRQCSQGGPKRRNSGFLIKSSLQVGSEDIDPKRAMGHRVLSASPLLFVVATIWTREHNRVCRILHEEHPSWDDERLYQTARLVVTGVRIVLITFLAHNPSFTLSPWEMLKVTLEDFMQHLTQYRVYLKYRPELLRGTSHQYGYRVSQEFNLLHLWLTMLPDQIKVIHKTYNMADLLNSNNRIVLEHTFDGFVETLVHTNAGKPKHRNHGKALSNIGKAVIKRARQLHLQSFNNYRRKFRLLPYTSFQELVGDPALAKKLEDIYVDIEALELYPGECGLRSFPKRNVDRSMFASVCQNIFSKPSQEFYKLCTPLKIITFVTGLLLEKAGKAIVPPTMLALSSHWIVTAILSNPIGSPDWWKPSTLGGEVGMSIVKKATLERLFCQNMKSQCRSLEVIFTVPKSKSTEIGPYLGAKNDPNC</sequence>
<dbReference type="PRINTS" id="PR00457">
    <property type="entry name" value="ANPEROXIDASE"/>
</dbReference>
<keyword evidence="12" id="KW-0349">Heme</keyword>
<dbReference type="CDD" id="cd00054">
    <property type="entry name" value="EGF_CA"/>
    <property type="match status" value="1"/>
</dbReference>
<evidence type="ECO:0000256" key="8">
    <source>
        <dbReference type="ARBA" id="ARBA00022501"/>
    </source>
</evidence>
<keyword evidence="14" id="KW-0256">Endoplasmic reticulum</keyword>
<evidence type="ECO:0000256" key="13">
    <source>
        <dbReference type="ARBA" id="ARBA00022723"/>
    </source>
</evidence>
<dbReference type="InterPro" id="IPR010255">
    <property type="entry name" value="Haem_peroxidase_sf"/>
</dbReference>
<evidence type="ECO:0000256" key="24">
    <source>
        <dbReference type="ARBA" id="ARBA00036313"/>
    </source>
</evidence>
<keyword evidence="27" id="KW-0245">EGF-like domain</keyword>
<comment type="pathway">
    <text evidence="4">Lipid metabolism; prostaglandin biosynthesis.</text>
</comment>
<comment type="subunit">
    <text evidence="6">Homodimer.</text>
</comment>
<dbReference type="SUPFAM" id="SSF48113">
    <property type="entry name" value="Heme-dependent peroxidases"/>
    <property type="match status" value="2"/>
</dbReference>
<keyword evidence="10" id="KW-0575">Peroxidase</keyword>
<keyword evidence="8" id="KW-0644">Prostaglandin metabolism</keyword>
<keyword evidence="9" id="KW-0444">Lipid biosynthesis</keyword>
<evidence type="ECO:0000256" key="21">
    <source>
        <dbReference type="ARBA" id="ARBA00023157"/>
    </source>
</evidence>
<dbReference type="GO" id="GO:0020037">
    <property type="term" value="F:heme binding"/>
    <property type="evidence" value="ECO:0007669"/>
    <property type="project" value="InterPro"/>
</dbReference>
<dbReference type="SUPFAM" id="SSF57196">
    <property type="entry name" value="EGF/Laminin"/>
    <property type="match status" value="1"/>
</dbReference>
<dbReference type="PANTHER" id="PTHR11903:SF39">
    <property type="entry name" value="PROSTAGLANDIN G_H SYNTHASE 2-LIKE"/>
    <property type="match status" value="1"/>
</dbReference>
<dbReference type="Pfam" id="PF03098">
    <property type="entry name" value="An_peroxidase"/>
    <property type="match status" value="1"/>
</dbReference>
<evidence type="ECO:0000256" key="10">
    <source>
        <dbReference type="ARBA" id="ARBA00022559"/>
    </source>
</evidence>
<dbReference type="SMART" id="SM00179">
    <property type="entry name" value="EGF_CA"/>
    <property type="match status" value="1"/>
</dbReference>
<accession>A0A7R9FF75</accession>
<reference evidence="30" key="1">
    <citation type="submission" date="2020-11" db="EMBL/GenBank/DDBJ databases">
        <authorList>
            <person name="Tran Van P."/>
        </authorList>
    </citation>
    <scope>NUCLEOTIDE SEQUENCE</scope>
</reference>
<dbReference type="GO" id="GO:0019371">
    <property type="term" value="P:cyclooxygenase pathway"/>
    <property type="evidence" value="ECO:0007669"/>
    <property type="project" value="TreeGrafter"/>
</dbReference>
<comment type="catalytic activity">
    <reaction evidence="23">
        <text>(9Z,12Z)-octadecadienoate + AH2 + O2 = (9S)-hydroxy-(10E,12Z)-octadecadienoate + A + H2O</text>
        <dbReference type="Rhea" id="RHEA:75459"/>
        <dbReference type="ChEBI" id="CHEBI:13193"/>
        <dbReference type="ChEBI" id="CHEBI:15377"/>
        <dbReference type="ChEBI" id="CHEBI:15379"/>
        <dbReference type="ChEBI" id="CHEBI:17499"/>
        <dbReference type="ChEBI" id="CHEBI:30245"/>
        <dbReference type="ChEBI" id="CHEBI:77852"/>
    </reaction>
    <physiologicalReaction direction="left-to-right" evidence="23">
        <dbReference type="Rhea" id="RHEA:75460"/>
    </physiologicalReaction>
</comment>
<comment type="catalytic activity">
    <reaction evidence="26">
        <text>(9Z,12Z)-octadecadienoate + AH2 + O2 = (13R)-hydroxy-(9Z,11E)-octadecadienoate + A + H2O</text>
        <dbReference type="Rhea" id="RHEA:75455"/>
        <dbReference type="ChEBI" id="CHEBI:13193"/>
        <dbReference type="ChEBI" id="CHEBI:15377"/>
        <dbReference type="ChEBI" id="CHEBI:15379"/>
        <dbReference type="ChEBI" id="CHEBI:17499"/>
        <dbReference type="ChEBI" id="CHEBI:30245"/>
        <dbReference type="ChEBI" id="CHEBI:136655"/>
    </reaction>
    <physiologicalReaction direction="left-to-right" evidence="26">
        <dbReference type="Rhea" id="RHEA:75456"/>
    </physiologicalReaction>
</comment>
<comment type="similarity">
    <text evidence="5">Belongs to the prostaglandin G/H synthase family.</text>
</comment>
<evidence type="ECO:0000259" key="29">
    <source>
        <dbReference type="PROSITE" id="PS50026"/>
    </source>
</evidence>
<dbReference type="PROSITE" id="PS50292">
    <property type="entry name" value="PEROXIDASE_3"/>
    <property type="match status" value="1"/>
</dbReference>
<dbReference type="GO" id="GO:0005509">
    <property type="term" value="F:calcium ion binding"/>
    <property type="evidence" value="ECO:0007669"/>
    <property type="project" value="InterPro"/>
</dbReference>
<keyword evidence="20" id="KW-0443">Lipid metabolism</keyword>
<gene>
    <name evidence="30" type="ORF">TTEB3V08_LOCUS503</name>
</gene>
<keyword evidence="22" id="KW-0275">Fatty acid biosynthesis</keyword>
<dbReference type="GO" id="GO:0016702">
    <property type="term" value="F:oxidoreductase activity, acting on single donors with incorporation of molecular oxygen, incorporation of two atoms of oxygen"/>
    <property type="evidence" value="ECO:0007669"/>
    <property type="project" value="TreeGrafter"/>
</dbReference>
<evidence type="ECO:0000256" key="12">
    <source>
        <dbReference type="ARBA" id="ARBA00022617"/>
    </source>
</evidence>
<dbReference type="PROSITE" id="PS50026">
    <property type="entry name" value="EGF_3"/>
    <property type="match status" value="1"/>
</dbReference>
<keyword evidence="19" id="KW-0408">Iron</keyword>
<feature type="signal peptide" evidence="28">
    <location>
        <begin position="1"/>
        <end position="16"/>
    </location>
</feature>
<dbReference type="GO" id="GO:0006979">
    <property type="term" value="P:response to oxidative stress"/>
    <property type="evidence" value="ECO:0007669"/>
    <property type="project" value="InterPro"/>
</dbReference>
<evidence type="ECO:0000256" key="26">
    <source>
        <dbReference type="ARBA" id="ARBA00036409"/>
    </source>
</evidence>
<name>A0A7R9FF75_9NEOP</name>
<keyword evidence="28" id="KW-0732">Signal</keyword>
<keyword evidence="18" id="KW-0560">Oxidoreductase</keyword>
<evidence type="ECO:0000256" key="9">
    <source>
        <dbReference type="ARBA" id="ARBA00022516"/>
    </source>
</evidence>
<dbReference type="GO" id="GO:0004666">
    <property type="term" value="F:prostaglandin-endoperoxide synthase activity"/>
    <property type="evidence" value="ECO:0007669"/>
    <property type="project" value="UniProtKB-EC"/>
</dbReference>
<evidence type="ECO:0000256" key="14">
    <source>
        <dbReference type="ARBA" id="ARBA00022824"/>
    </source>
</evidence>
<dbReference type="InterPro" id="IPR037120">
    <property type="entry name" value="Haem_peroxidase_sf_animal"/>
</dbReference>
<evidence type="ECO:0000256" key="7">
    <source>
        <dbReference type="ARBA" id="ARBA00012440"/>
    </source>
</evidence>
<evidence type="ECO:0000256" key="27">
    <source>
        <dbReference type="PROSITE-ProRule" id="PRU00076"/>
    </source>
</evidence>
<evidence type="ECO:0000256" key="15">
    <source>
        <dbReference type="ARBA" id="ARBA00022832"/>
    </source>
</evidence>
<evidence type="ECO:0000256" key="11">
    <source>
        <dbReference type="ARBA" id="ARBA00022585"/>
    </source>
</evidence>
<evidence type="ECO:0000256" key="28">
    <source>
        <dbReference type="SAM" id="SignalP"/>
    </source>
</evidence>
<keyword evidence="21" id="KW-1015">Disulfide bond</keyword>
<organism evidence="30">
    <name type="scientific">Timema tahoe</name>
    <dbReference type="NCBI Taxonomy" id="61484"/>
    <lineage>
        <taxon>Eukaryota</taxon>
        <taxon>Metazoa</taxon>
        <taxon>Ecdysozoa</taxon>
        <taxon>Arthropoda</taxon>
        <taxon>Hexapoda</taxon>
        <taxon>Insecta</taxon>
        <taxon>Pterygota</taxon>
        <taxon>Neoptera</taxon>
        <taxon>Polyneoptera</taxon>
        <taxon>Phasmatodea</taxon>
        <taxon>Timematodea</taxon>
        <taxon>Timematoidea</taxon>
        <taxon>Timematidae</taxon>
        <taxon>Timema</taxon>
    </lineage>
</organism>
<keyword evidence="11" id="KW-0643">Prostaglandin biosynthesis</keyword>
<keyword evidence="16" id="KW-0492">Microsome</keyword>
<comment type="catalytic activity">
    <reaction evidence="25">
        <text>(9Z,12Z)-octadecadienoate + AH2 + O2 = (13S)-hydroxy-(9Z,11E)-octadecadienoate + A + H2O</text>
        <dbReference type="Rhea" id="RHEA:75451"/>
        <dbReference type="ChEBI" id="CHEBI:13193"/>
        <dbReference type="ChEBI" id="CHEBI:15377"/>
        <dbReference type="ChEBI" id="CHEBI:15379"/>
        <dbReference type="ChEBI" id="CHEBI:17499"/>
        <dbReference type="ChEBI" id="CHEBI:30245"/>
        <dbReference type="ChEBI" id="CHEBI:90850"/>
    </reaction>
    <physiologicalReaction direction="left-to-right" evidence="25">
        <dbReference type="Rhea" id="RHEA:75452"/>
    </physiologicalReaction>
</comment>
<evidence type="ECO:0000256" key="23">
    <source>
        <dbReference type="ARBA" id="ARBA00035976"/>
    </source>
</evidence>
<comment type="cofactor">
    <cofactor evidence="1">
        <name>heme b</name>
        <dbReference type="ChEBI" id="CHEBI:60344"/>
    </cofactor>
</comment>
<feature type="domain" description="EGF-like" evidence="29">
    <location>
        <begin position="60"/>
        <end position="97"/>
    </location>
</feature>
<keyword evidence="15" id="KW-0276">Fatty acid metabolism</keyword>
<evidence type="ECO:0000256" key="6">
    <source>
        <dbReference type="ARBA" id="ARBA00011738"/>
    </source>
</evidence>
<dbReference type="EMBL" id="OE000074">
    <property type="protein sequence ID" value="CAD7452320.1"/>
    <property type="molecule type" value="Genomic_DNA"/>
</dbReference>
<evidence type="ECO:0000256" key="19">
    <source>
        <dbReference type="ARBA" id="ARBA00023004"/>
    </source>
</evidence>
<evidence type="ECO:0000256" key="17">
    <source>
        <dbReference type="ARBA" id="ARBA00022964"/>
    </source>
</evidence>
<evidence type="ECO:0000256" key="5">
    <source>
        <dbReference type="ARBA" id="ARBA00008928"/>
    </source>
</evidence>
<dbReference type="AlphaFoldDB" id="A0A7R9FF75"/>
<dbReference type="InterPro" id="IPR000742">
    <property type="entry name" value="EGF"/>
</dbReference>
<dbReference type="PANTHER" id="PTHR11903">
    <property type="entry name" value="PROSTAGLANDIN G/H SYNTHASE"/>
    <property type="match status" value="1"/>
</dbReference>
<comment type="caution">
    <text evidence="27">Lacks conserved residue(s) required for the propagation of feature annotation.</text>
</comment>
<evidence type="ECO:0000256" key="25">
    <source>
        <dbReference type="ARBA" id="ARBA00036358"/>
    </source>
</evidence>
<evidence type="ECO:0000256" key="18">
    <source>
        <dbReference type="ARBA" id="ARBA00023002"/>
    </source>
</evidence>
<dbReference type="GO" id="GO:0004601">
    <property type="term" value="F:peroxidase activity"/>
    <property type="evidence" value="ECO:0007669"/>
    <property type="project" value="UniProtKB-KW"/>
</dbReference>
<dbReference type="GO" id="GO:0043005">
    <property type="term" value="C:neuron projection"/>
    <property type="evidence" value="ECO:0007669"/>
    <property type="project" value="TreeGrafter"/>
</dbReference>
<dbReference type="Gene3D" id="2.10.25.10">
    <property type="entry name" value="Laminin"/>
    <property type="match status" value="1"/>
</dbReference>
<dbReference type="InterPro" id="IPR050783">
    <property type="entry name" value="Oxylipin_biosynth_metab"/>
</dbReference>
<evidence type="ECO:0000256" key="16">
    <source>
        <dbReference type="ARBA" id="ARBA00022848"/>
    </source>
</evidence>
<comment type="subcellular location">
    <subcellularLocation>
        <location evidence="3">Endoplasmic reticulum membrane</location>
    </subcellularLocation>
    <subcellularLocation>
        <location evidence="2">Microsome membrane</location>
    </subcellularLocation>
</comment>
<evidence type="ECO:0000256" key="3">
    <source>
        <dbReference type="ARBA" id="ARBA00004586"/>
    </source>
</evidence>
<dbReference type="GO" id="GO:0005789">
    <property type="term" value="C:endoplasmic reticulum membrane"/>
    <property type="evidence" value="ECO:0007669"/>
    <property type="project" value="UniProtKB-SubCell"/>
</dbReference>
<proteinExistence type="inferred from homology"/>
<evidence type="ECO:0000313" key="30">
    <source>
        <dbReference type="EMBL" id="CAD7452320.1"/>
    </source>
</evidence>
<keyword evidence="17" id="KW-0223">Dioxygenase</keyword>
<protein>
    <recommendedName>
        <fullName evidence="7">prostaglandin-endoperoxide synthase</fullName>
        <ecNumber evidence="7">1.14.99.1</ecNumber>
    </recommendedName>
</protein>
<dbReference type="EC" id="1.14.99.1" evidence="7"/>
<dbReference type="InterPro" id="IPR001881">
    <property type="entry name" value="EGF-like_Ca-bd_dom"/>
</dbReference>
<evidence type="ECO:0000256" key="4">
    <source>
        <dbReference type="ARBA" id="ARBA00004702"/>
    </source>
</evidence>
<evidence type="ECO:0000256" key="2">
    <source>
        <dbReference type="ARBA" id="ARBA00004524"/>
    </source>
</evidence>